<sequence length="24" mass="2789">MCAGPVDVLFEIFGHEDIQLGRRW</sequence>
<reference evidence="1" key="1">
    <citation type="submission" date="2014-11" db="EMBL/GenBank/DDBJ databases">
        <authorList>
            <person name="Amaro Gonzalez C."/>
        </authorList>
    </citation>
    <scope>NUCLEOTIDE SEQUENCE</scope>
</reference>
<accession>A0A0E9TYH5</accession>
<dbReference type="EMBL" id="GBXM01049971">
    <property type="protein sequence ID" value="JAH58606.1"/>
    <property type="molecule type" value="Transcribed_RNA"/>
</dbReference>
<organism evidence="1">
    <name type="scientific">Anguilla anguilla</name>
    <name type="common">European freshwater eel</name>
    <name type="synonym">Muraena anguilla</name>
    <dbReference type="NCBI Taxonomy" id="7936"/>
    <lineage>
        <taxon>Eukaryota</taxon>
        <taxon>Metazoa</taxon>
        <taxon>Chordata</taxon>
        <taxon>Craniata</taxon>
        <taxon>Vertebrata</taxon>
        <taxon>Euteleostomi</taxon>
        <taxon>Actinopterygii</taxon>
        <taxon>Neopterygii</taxon>
        <taxon>Teleostei</taxon>
        <taxon>Anguilliformes</taxon>
        <taxon>Anguillidae</taxon>
        <taxon>Anguilla</taxon>
    </lineage>
</organism>
<evidence type="ECO:0000313" key="1">
    <source>
        <dbReference type="EMBL" id="JAH58606.1"/>
    </source>
</evidence>
<dbReference type="AlphaFoldDB" id="A0A0E9TYH5"/>
<proteinExistence type="predicted"/>
<reference evidence="1" key="2">
    <citation type="journal article" date="2015" name="Fish Shellfish Immunol.">
        <title>Early steps in the European eel (Anguilla anguilla)-Vibrio vulnificus interaction in the gills: Role of the RtxA13 toxin.</title>
        <authorList>
            <person name="Callol A."/>
            <person name="Pajuelo D."/>
            <person name="Ebbesson L."/>
            <person name="Teles M."/>
            <person name="MacKenzie S."/>
            <person name="Amaro C."/>
        </authorList>
    </citation>
    <scope>NUCLEOTIDE SEQUENCE</scope>
</reference>
<protein>
    <submittedName>
        <fullName evidence="1">Uncharacterized protein</fullName>
    </submittedName>
</protein>
<name>A0A0E9TYH5_ANGAN</name>